<keyword evidence="1" id="KW-0732">Signal</keyword>
<evidence type="ECO:0000313" key="4">
    <source>
        <dbReference type="Proteomes" id="UP000035036"/>
    </source>
</evidence>
<name>A0A0B5FRT2_9BACT</name>
<evidence type="ECO:0000259" key="2">
    <source>
        <dbReference type="Pfam" id="PF09699"/>
    </source>
</evidence>
<dbReference type="Pfam" id="PF09699">
    <property type="entry name" value="Paired_CXXCH_1"/>
    <property type="match status" value="1"/>
</dbReference>
<keyword evidence="4" id="KW-1185">Reference proteome</keyword>
<protein>
    <recommendedName>
        <fullName evidence="2">Doubled CXXCH motif domain-containing protein</fullName>
    </recommendedName>
</protein>
<dbReference type="AlphaFoldDB" id="A0A0B5FRT2"/>
<feature type="domain" description="Doubled CXXCH motif" evidence="2">
    <location>
        <begin position="314"/>
        <end position="357"/>
    </location>
</feature>
<dbReference type="PROSITE" id="PS51257">
    <property type="entry name" value="PROKAR_LIPOPROTEIN"/>
    <property type="match status" value="1"/>
</dbReference>
<dbReference type="HOGENOM" id="CLU_801063_0_0_7"/>
<dbReference type="Proteomes" id="UP000035036">
    <property type="component" value="Chromosome"/>
</dbReference>
<organism evidence="3 4">
    <name type="scientific">Geoalkalibacter subterraneus</name>
    <dbReference type="NCBI Taxonomy" id="483547"/>
    <lineage>
        <taxon>Bacteria</taxon>
        <taxon>Pseudomonadati</taxon>
        <taxon>Thermodesulfobacteriota</taxon>
        <taxon>Desulfuromonadia</taxon>
        <taxon>Desulfuromonadales</taxon>
        <taxon>Geoalkalibacteraceae</taxon>
        <taxon>Geoalkalibacter</taxon>
    </lineage>
</organism>
<dbReference type="RefSeq" id="WP_040201252.1">
    <property type="nucleotide sequence ID" value="NZ_CP010311.1"/>
</dbReference>
<feature type="signal peptide" evidence="1">
    <location>
        <begin position="1"/>
        <end position="28"/>
    </location>
</feature>
<accession>A0A0B5FRT2</accession>
<dbReference type="STRING" id="483547.GSUB_13445"/>
<gene>
    <name evidence="3" type="ORF">GSUB_13445</name>
</gene>
<dbReference type="InterPro" id="IPR036280">
    <property type="entry name" value="Multihaem_cyt_sf"/>
</dbReference>
<dbReference type="InterPro" id="IPR010177">
    <property type="entry name" value="Paired_CXXCH_1"/>
</dbReference>
<sequence>MKTQKTIKQVLTVVGATFLILAAGNALAAISGTSCVECHTMHNSQDNASMQFDSGAAPAASLLRAATCSGCHAIPGRANSPTEPIPQVDGQNYGTDTLAGGSFFFVNSADANAHNVIDFGAAEDTALGLTPPGWDNTLDGAVNTEASWTQQLTCSGTYGCHGTHDTVDTFGAISGAHHQPGDIDGTTVGNSYRFLDGIMGLESPDWELVPSTTNHNVYKGVARTQANNASDKSTISFLCAQCHGKFHTAADIDNTAGPNQMSSPWLRHPTDIDLRAVGGEYAAYTFNVEAPAALSTMPADIASADYSSEAIVTCISCHRAHGSPYADLLRWDYDGMSAGTTGDAAGTGCFRCHTTKDGI</sequence>
<dbReference type="OrthoDB" id="9771829at2"/>
<feature type="chain" id="PRO_5002102088" description="Doubled CXXCH motif domain-containing protein" evidence="1">
    <location>
        <begin position="29"/>
        <end position="359"/>
    </location>
</feature>
<dbReference type="EMBL" id="CP010311">
    <property type="protein sequence ID" value="AJF07364.1"/>
    <property type="molecule type" value="Genomic_DNA"/>
</dbReference>
<evidence type="ECO:0000313" key="3">
    <source>
        <dbReference type="EMBL" id="AJF07364.1"/>
    </source>
</evidence>
<reference evidence="3 4" key="1">
    <citation type="journal article" date="2015" name="Genome Announc.">
        <title>Genomes of Geoalkalibacter ferrihydriticus Z-0531T and Geoalkalibacter subterraneus Red1T, Two Haloalkaliphilic Metal-Reducing Deltaproteobacteria.</title>
        <authorList>
            <person name="Badalamenti J.P."/>
            <person name="Krajmalnik-Brown R."/>
            <person name="Torres C.I."/>
            <person name="Bond D.R."/>
        </authorList>
    </citation>
    <scope>NUCLEOTIDE SEQUENCE [LARGE SCALE GENOMIC DNA]</scope>
    <source>
        <strain evidence="3 4">Red1</strain>
    </source>
</reference>
<proteinExistence type="predicted"/>
<evidence type="ECO:0000256" key="1">
    <source>
        <dbReference type="SAM" id="SignalP"/>
    </source>
</evidence>
<dbReference type="SUPFAM" id="SSF48695">
    <property type="entry name" value="Multiheme cytochromes"/>
    <property type="match status" value="1"/>
</dbReference>
<dbReference type="KEGG" id="gsb:GSUB_13445"/>